<dbReference type="Pfam" id="PF01425">
    <property type="entry name" value="Amidase"/>
    <property type="match status" value="1"/>
</dbReference>
<name>A0A4R6S9B2_9MICO</name>
<dbReference type="Proteomes" id="UP000295601">
    <property type="component" value="Unassembled WGS sequence"/>
</dbReference>
<dbReference type="SUPFAM" id="SSF75304">
    <property type="entry name" value="Amidase signature (AS) enzymes"/>
    <property type="match status" value="1"/>
</dbReference>
<dbReference type="PANTHER" id="PTHR11895">
    <property type="entry name" value="TRANSAMIDASE"/>
    <property type="match status" value="1"/>
</dbReference>
<dbReference type="InterPro" id="IPR036928">
    <property type="entry name" value="AS_sf"/>
</dbReference>
<dbReference type="RefSeq" id="WP_133615409.1">
    <property type="nucleotide sequence ID" value="NZ_SNYA01000001.1"/>
</dbReference>
<accession>A0A4R6S9B2</accession>
<evidence type="ECO:0000259" key="1">
    <source>
        <dbReference type="Pfam" id="PF01425"/>
    </source>
</evidence>
<evidence type="ECO:0000313" key="2">
    <source>
        <dbReference type="EMBL" id="TDP95415.1"/>
    </source>
</evidence>
<dbReference type="InterPro" id="IPR000120">
    <property type="entry name" value="Amidase"/>
</dbReference>
<dbReference type="OrthoDB" id="182039at2"/>
<dbReference type="EMBL" id="SNYA01000001">
    <property type="protein sequence ID" value="TDP95415.1"/>
    <property type="molecule type" value="Genomic_DNA"/>
</dbReference>
<dbReference type="InterPro" id="IPR023631">
    <property type="entry name" value="Amidase_dom"/>
</dbReference>
<dbReference type="Gene3D" id="3.90.1300.10">
    <property type="entry name" value="Amidase signature (AS) domain"/>
    <property type="match status" value="1"/>
</dbReference>
<evidence type="ECO:0000313" key="3">
    <source>
        <dbReference type="Proteomes" id="UP000295601"/>
    </source>
</evidence>
<dbReference type="InterPro" id="IPR020556">
    <property type="entry name" value="Amidase_CS"/>
</dbReference>
<feature type="domain" description="Amidase" evidence="1">
    <location>
        <begin position="25"/>
        <end position="448"/>
    </location>
</feature>
<reference evidence="2 3" key="1">
    <citation type="submission" date="2019-03" db="EMBL/GenBank/DDBJ databases">
        <title>Genomic analyses of the natural microbiome of Caenorhabditis elegans.</title>
        <authorList>
            <person name="Samuel B."/>
        </authorList>
    </citation>
    <scope>NUCLEOTIDE SEQUENCE [LARGE SCALE GENOMIC DNA]</scope>
    <source>
        <strain evidence="2 3">JUb18</strain>
    </source>
</reference>
<comment type="caution">
    <text evidence="2">The sequence shown here is derived from an EMBL/GenBank/DDBJ whole genome shotgun (WGS) entry which is preliminary data.</text>
</comment>
<dbReference type="AlphaFoldDB" id="A0A4R6S9B2"/>
<organism evidence="2 3">
    <name type="scientific">Leucobacter luti</name>
    <dbReference type="NCBI Taxonomy" id="340320"/>
    <lineage>
        <taxon>Bacteria</taxon>
        <taxon>Bacillati</taxon>
        <taxon>Actinomycetota</taxon>
        <taxon>Actinomycetes</taxon>
        <taxon>Micrococcales</taxon>
        <taxon>Microbacteriaceae</taxon>
        <taxon>Leucobacter</taxon>
    </lineage>
</organism>
<proteinExistence type="predicted"/>
<sequence length="472" mass="50282">MDDIQHLSAAAITRLIRSRELSAREALESHVAAIEEHNPAVNAVITTDFERASTLAAAADERTASGAATGILHGLPMTHKDTFATAGLRSTQGSLALRDQVPEADDLQIARLTAAGVIRTGKTNVPEFGAGSHTFNELFGTTTNPYDPTLSAGGSSGGVAAVVAARIQAMGDGSDMGGSLRIPASFCNLFGFRPSYGVIPMESPRNAFTWLARSGPIARTVEDVALFMRATAGPTRLPTPSTVAPTDFRTPRPDLRGVRIGYSFDFGIGVPVEAEIIATLRDQLRVFEEAGAILEEASIDFSDADEVFQVTRAYDFATGIAPLFAEHRDVIKPEVVWNVEKGLALTASDMISAAAARSRLEAAVQRFFARHDAFLSPAAQVLPFDAHWRWPHTIAGTPAESYLDWMRSACLLSATSLPVLAMPGGFTASGLPVGWQIAATHYDDVRMLDWAAAYEQATGFAQTAPRAVVSAP</sequence>
<gene>
    <name evidence="2" type="ORF">EDF62_0099</name>
</gene>
<protein>
    <submittedName>
        <fullName evidence="2">Amidase</fullName>
    </submittedName>
</protein>
<keyword evidence="3" id="KW-1185">Reference proteome</keyword>
<dbReference type="PROSITE" id="PS00571">
    <property type="entry name" value="AMIDASES"/>
    <property type="match status" value="1"/>
</dbReference>
<dbReference type="GO" id="GO:0003824">
    <property type="term" value="F:catalytic activity"/>
    <property type="evidence" value="ECO:0007669"/>
    <property type="project" value="InterPro"/>
</dbReference>
<dbReference type="PANTHER" id="PTHR11895:SF76">
    <property type="entry name" value="INDOLEACETAMIDE HYDROLASE"/>
    <property type="match status" value="1"/>
</dbReference>